<name>A0ABQ1D876_9ACTN</name>
<protein>
    <submittedName>
        <fullName evidence="3">Uncharacterized protein</fullName>
    </submittedName>
</protein>
<gene>
    <name evidence="3" type="ORF">Sgou_32530</name>
</gene>
<organism evidence="3 4">
    <name type="scientific">Streptomyces gougerotii</name>
    <dbReference type="NCBI Taxonomy" id="53448"/>
    <lineage>
        <taxon>Bacteria</taxon>
        <taxon>Bacillati</taxon>
        <taxon>Actinomycetota</taxon>
        <taxon>Actinomycetes</taxon>
        <taxon>Kitasatosporales</taxon>
        <taxon>Streptomycetaceae</taxon>
        <taxon>Streptomyces</taxon>
        <taxon>Streptomyces diastaticus group</taxon>
    </lineage>
</organism>
<keyword evidence="2" id="KW-0812">Transmembrane</keyword>
<evidence type="ECO:0000256" key="1">
    <source>
        <dbReference type="SAM" id="MobiDB-lite"/>
    </source>
</evidence>
<reference evidence="3 4" key="1">
    <citation type="submission" date="2020-02" db="EMBL/GenBank/DDBJ databases">
        <title>Whole genome shotgun sequence of Streptomyces gougerotii NBRC 13043.</title>
        <authorList>
            <person name="Ichikawa N."/>
            <person name="Komaki H."/>
            <person name="Tamura T."/>
        </authorList>
    </citation>
    <scope>NUCLEOTIDE SEQUENCE [LARGE SCALE GENOMIC DNA]</scope>
    <source>
        <strain evidence="3 4">NBRC 13043</strain>
    </source>
</reference>
<accession>A0ABQ1D876</accession>
<evidence type="ECO:0000256" key="2">
    <source>
        <dbReference type="SAM" id="Phobius"/>
    </source>
</evidence>
<sequence length="74" mass="7182">MPDTFDQPGLNAALGAAPGVLGLAGAVPLVAVAATGYRPPDRTGRVPSQIAASRPPDTCRDGGKTNSPSGGALG</sequence>
<keyword evidence="4" id="KW-1185">Reference proteome</keyword>
<feature type="region of interest" description="Disordered" evidence="1">
    <location>
        <begin position="36"/>
        <end position="74"/>
    </location>
</feature>
<comment type="caution">
    <text evidence="3">The sequence shown here is derived from an EMBL/GenBank/DDBJ whole genome shotgun (WGS) entry which is preliminary data.</text>
</comment>
<feature type="transmembrane region" description="Helical" evidence="2">
    <location>
        <begin position="12"/>
        <end position="35"/>
    </location>
</feature>
<evidence type="ECO:0000313" key="4">
    <source>
        <dbReference type="Proteomes" id="UP000480804"/>
    </source>
</evidence>
<keyword evidence="2" id="KW-1133">Transmembrane helix</keyword>
<dbReference type="Proteomes" id="UP000480804">
    <property type="component" value="Unassembled WGS sequence"/>
</dbReference>
<evidence type="ECO:0000313" key="3">
    <source>
        <dbReference type="EMBL" id="GFH78583.1"/>
    </source>
</evidence>
<dbReference type="EMBL" id="BLLO01000020">
    <property type="protein sequence ID" value="GFH78583.1"/>
    <property type="molecule type" value="Genomic_DNA"/>
</dbReference>
<keyword evidence="2" id="KW-0472">Membrane</keyword>
<feature type="compositionally biased region" description="Polar residues" evidence="1">
    <location>
        <begin position="64"/>
        <end position="74"/>
    </location>
</feature>
<proteinExistence type="predicted"/>